<dbReference type="Pfam" id="PF00168">
    <property type="entry name" value="C2"/>
    <property type="match status" value="2"/>
</dbReference>
<dbReference type="GO" id="GO:0030424">
    <property type="term" value="C:axon"/>
    <property type="evidence" value="ECO:0007669"/>
    <property type="project" value="TreeGrafter"/>
</dbReference>
<keyword evidence="3" id="KW-1185">Reference proteome</keyword>
<dbReference type="GO" id="GO:0005544">
    <property type="term" value="F:calcium-dependent phospholipid binding"/>
    <property type="evidence" value="ECO:0007669"/>
    <property type="project" value="TreeGrafter"/>
</dbReference>
<evidence type="ECO:0000313" key="3">
    <source>
        <dbReference type="Proteomes" id="UP000759131"/>
    </source>
</evidence>
<dbReference type="GO" id="GO:0070382">
    <property type="term" value="C:exocytic vesicle"/>
    <property type="evidence" value="ECO:0007669"/>
    <property type="project" value="TreeGrafter"/>
</dbReference>
<dbReference type="OrthoDB" id="5915960at2759"/>
<dbReference type="AlphaFoldDB" id="A0A7R9PXG9"/>
<dbReference type="GO" id="GO:0048791">
    <property type="term" value="P:calcium ion-regulated exocytosis of neurotransmitter"/>
    <property type="evidence" value="ECO:0007669"/>
    <property type="project" value="TreeGrafter"/>
</dbReference>
<dbReference type="PANTHER" id="PTHR10024:SF351">
    <property type="entry name" value="SYNAPTOTAGMIN-4-LIKE"/>
    <property type="match status" value="1"/>
</dbReference>
<dbReference type="GO" id="GO:0005886">
    <property type="term" value="C:plasma membrane"/>
    <property type="evidence" value="ECO:0007669"/>
    <property type="project" value="TreeGrafter"/>
</dbReference>
<dbReference type="GO" id="GO:0098793">
    <property type="term" value="C:presynapse"/>
    <property type="evidence" value="ECO:0007669"/>
    <property type="project" value="GOC"/>
</dbReference>
<dbReference type="SUPFAM" id="SSF49562">
    <property type="entry name" value="C2 domain (Calcium/lipid-binding domain, CaLB)"/>
    <property type="match status" value="2"/>
</dbReference>
<evidence type="ECO:0000313" key="2">
    <source>
        <dbReference type="EMBL" id="CAD7624378.1"/>
    </source>
</evidence>
<proteinExistence type="predicted"/>
<feature type="domain" description="C2" evidence="1">
    <location>
        <begin position="59"/>
        <end position="181"/>
    </location>
</feature>
<evidence type="ECO:0000259" key="1">
    <source>
        <dbReference type="PROSITE" id="PS50004"/>
    </source>
</evidence>
<reference evidence="2" key="1">
    <citation type="submission" date="2020-11" db="EMBL/GenBank/DDBJ databases">
        <authorList>
            <person name="Tran Van P."/>
        </authorList>
    </citation>
    <scope>NUCLEOTIDE SEQUENCE</scope>
</reference>
<dbReference type="InterPro" id="IPR035892">
    <property type="entry name" value="C2_domain_sf"/>
</dbReference>
<protein>
    <recommendedName>
        <fullName evidence="1">C2 domain-containing protein</fullName>
    </recommendedName>
</protein>
<dbReference type="GO" id="GO:0006906">
    <property type="term" value="P:vesicle fusion"/>
    <property type="evidence" value="ECO:0007669"/>
    <property type="project" value="TreeGrafter"/>
</dbReference>
<dbReference type="GO" id="GO:0001786">
    <property type="term" value="F:phosphatidylserine binding"/>
    <property type="evidence" value="ECO:0007669"/>
    <property type="project" value="TreeGrafter"/>
</dbReference>
<dbReference type="InterPro" id="IPR000008">
    <property type="entry name" value="C2_dom"/>
</dbReference>
<dbReference type="EMBL" id="CAJPIZ010002283">
    <property type="protein sequence ID" value="CAG2104808.1"/>
    <property type="molecule type" value="Genomic_DNA"/>
</dbReference>
<dbReference type="Gene3D" id="2.60.40.150">
    <property type="entry name" value="C2 domain"/>
    <property type="match status" value="2"/>
</dbReference>
<dbReference type="GO" id="GO:0000149">
    <property type="term" value="F:SNARE binding"/>
    <property type="evidence" value="ECO:0007669"/>
    <property type="project" value="TreeGrafter"/>
</dbReference>
<name>A0A7R9PXG9_9ACAR</name>
<dbReference type="PROSITE" id="PS50004">
    <property type="entry name" value="C2"/>
    <property type="match status" value="1"/>
</dbReference>
<dbReference type="PANTHER" id="PTHR10024">
    <property type="entry name" value="SYNAPTOTAGMIN"/>
    <property type="match status" value="1"/>
</dbReference>
<dbReference type="EMBL" id="OC856858">
    <property type="protein sequence ID" value="CAD7624378.1"/>
    <property type="molecule type" value="Genomic_DNA"/>
</dbReference>
<dbReference type="SMART" id="SM00239">
    <property type="entry name" value="C2"/>
    <property type="match status" value="2"/>
</dbReference>
<sequence length="328" mass="37344">MASDKSEGLTICEMTSRDRSVSPLERDSPALNHIMNANNSNHNNSGEIEISDFSAINSELPAIDFKLVYMSQTSTLKMHIKRVNSLPLQFRKNCSSYVKISLITDSEKLSTYHTNVIKKSLNPEYEEDFTFSSLTYEELRNITIRICVYVKRKQLSKRQLVGDLWVPLSRPDLEPDIELNCREKLSLACPQTGKRGPLLMAGRLGFLFIEFQYQTEAQRFKVVYYVIVNVLQNNETVVYKETKCAVGVSPVWNQPFLFDVNETEINTYWIQCLVMQGKSYTKDGVVGQVLIGPNTTVSGVEHWSDVMRSESREMSKWHPIASVGTACL</sequence>
<accession>A0A7R9PXG9</accession>
<organism evidence="2">
    <name type="scientific">Medioppia subpectinata</name>
    <dbReference type="NCBI Taxonomy" id="1979941"/>
    <lineage>
        <taxon>Eukaryota</taxon>
        <taxon>Metazoa</taxon>
        <taxon>Ecdysozoa</taxon>
        <taxon>Arthropoda</taxon>
        <taxon>Chelicerata</taxon>
        <taxon>Arachnida</taxon>
        <taxon>Acari</taxon>
        <taxon>Acariformes</taxon>
        <taxon>Sarcoptiformes</taxon>
        <taxon>Oribatida</taxon>
        <taxon>Brachypylina</taxon>
        <taxon>Oppioidea</taxon>
        <taxon>Oppiidae</taxon>
        <taxon>Medioppia</taxon>
    </lineage>
</organism>
<dbReference type="Proteomes" id="UP000759131">
    <property type="component" value="Unassembled WGS sequence"/>
</dbReference>
<dbReference type="GO" id="GO:0005509">
    <property type="term" value="F:calcium ion binding"/>
    <property type="evidence" value="ECO:0007669"/>
    <property type="project" value="TreeGrafter"/>
</dbReference>
<dbReference type="GO" id="GO:0030276">
    <property type="term" value="F:clathrin binding"/>
    <property type="evidence" value="ECO:0007669"/>
    <property type="project" value="TreeGrafter"/>
</dbReference>
<gene>
    <name evidence="2" type="ORF">OSB1V03_LOCUS4823</name>
</gene>